<evidence type="ECO:0000256" key="1">
    <source>
        <dbReference type="SAM" id="MobiDB-lite"/>
    </source>
</evidence>
<sequence>MSVIADYYFNFNEGKTKEELEALHERTARKIYHVCKENGGLYIKFGQAIALQGTVLPPQFQKYLSLLFDKAPNITRKELEFVLNRSFDYNVLEDFEEFSYEPVASASIAQVHKIKVKDTGEYLALKVQKPAIEKQIWYDMLVYRNWCRLLEWRYEFPLTWSLEYAEKHFRMETDFIQEAKNAELAAKVLATDRELAKNVKIPKVNWKYTNRMVIAAEWIDGLSLVKPEAVIETGINVTKLVDLVVNSFAQQLFLSGHLHGDPHPGNLMVQLTSLKDGSGVDGKPKKVRNSNDFKLVLLDHGLYIHESERFRIQHAKFWKSIFLQDTETTREIAKLWGIQNSDFLSSMILFRPPIGKMTGRRGSSSTNGIHGHISGQESERKDAPEGDLIENTEFERQMRSKRLAMDFFSDSSKLPPELMFVMRNMSMVRSINKSFGSPVNRIKIMADYAAVGSTMKHSLFYTERAVPSYFEEDSEIARKAKLFNVNERFESKIIKGIWGYLTSNFSMLRYKLSLFLLDSVFYFHYYASFVSAWIQGEDMATFRNSATSRGNFEVVMDQTMAERLEKRLGYKIDPNLFNA</sequence>
<evidence type="ECO:0000313" key="4">
    <source>
        <dbReference type="Proteomes" id="UP000188320"/>
    </source>
</evidence>
<dbReference type="InterPro" id="IPR011009">
    <property type="entry name" value="Kinase-like_dom_sf"/>
</dbReference>
<dbReference type="SUPFAM" id="SSF56112">
    <property type="entry name" value="Protein kinase-like (PK-like)"/>
    <property type="match status" value="1"/>
</dbReference>
<dbReference type="OrthoDB" id="427480at2759"/>
<evidence type="ECO:0000313" key="3">
    <source>
        <dbReference type="EMBL" id="OMH80349.1"/>
    </source>
</evidence>
<organism evidence="3 4">
    <name type="scientific">Zancudomyces culisetae</name>
    <name type="common">Gut fungus</name>
    <name type="synonym">Smittium culisetae</name>
    <dbReference type="NCBI Taxonomy" id="1213189"/>
    <lineage>
        <taxon>Eukaryota</taxon>
        <taxon>Fungi</taxon>
        <taxon>Fungi incertae sedis</taxon>
        <taxon>Zoopagomycota</taxon>
        <taxon>Kickxellomycotina</taxon>
        <taxon>Harpellomycetes</taxon>
        <taxon>Harpellales</taxon>
        <taxon>Legeriomycetaceae</taxon>
        <taxon>Zancudomyces</taxon>
    </lineage>
</organism>
<feature type="region of interest" description="Disordered" evidence="1">
    <location>
        <begin position="358"/>
        <end position="385"/>
    </location>
</feature>
<dbReference type="InterPro" id="IPR004147">
    <property type="entry name" value="ABC1_dom"/>
</dbReference>
<protein>
    <submittedName>
        <fullName evidence="3">ABC1 family protein</fullName>
    </submittedName>
</protein>
<name>A0A1R1PHE3_ZANCU</name>
<dbReference type="InterPro" id="IPR051130">
    <property type="entry name" value="Mito_struct-func_regulator"/>
</dbReference>
<evidence type="ECO:0000259" key="2">
    <source>
        <dbReference type="Pfam" id="PF03109"/>
    </source>
</evidence>
<proteinExistence type="predicted"/>
<reference evidence="4" key="1">
    <citation type="submission" date="2017-01" db="EMBL/GenBank/DDBJ databases">
        <authorList>
            <person name="Wang Y."/>
            <person name="White M."/>
            <person name="Kvist S."/>
            <person name="Moncalvo J.-M."/>
        </authorList>
    </citation>
    <scope>NUCLEOTIDE SEQUENCE [LARGE SCALE GENOMIC DNA]</scope>
    <source>
        <strain evidence="4">COL-18-3</strain>
    </source>
</reference>
<dbReference type="Proteomes" id="UP000188320">
    <property type="component" value="Unassembled WGS sequence"/>
</dbReference>
<feature type="domain" description="ABC1 atypical kinase-like" evidence="2">
    <location>
        <begin position="67"/>
        <end position="331"/>
    </location>
</feature>
<dbReference type="AlphaFoldDB" id="A0A1R1PHE3"/>
<dbReference type="PANTHER" id="PTHR43173">
    <property type="entry name" value="ABC1 FAMILY PROTEIN"/>
    <property type="match status" value="1"/>
</dbReference>
<dbReference type="Pfam" id="PF03109">
    <property type="entry name" value="ABC1"/>
    <property type="match status" value="1"/>
</dbReference>
<comment type="caution">
    <text evidence="3">The sequence shown here is derived from an EMBL/GenBank/DDBJ whole genome shotgun (WGS) entry which is preliminary data.</text>
</comment>
<keyword evidence="4" id="KW-1185">Reference proteome</keyword>
<gene>
    <name evidence="3" type="ORF">AX774_g6220</name>
</gene>
<dbReference type="PANTHER" id="PTHR43173:SF37">
    <property type="entry name" value="ABC1 FAMILY PROTEIN C10F6.14C"/>
    <property type="match status" value="1"/>
</dbReference>
<accession>A0A1R1PHE3</accession>
<dbReference type="EMBL" id="LSSK01001217">
    <property type="protein sequence ID" value="OMH80349.1"/>
    <property type="molecule type" value="Genomic_DNA"/>
</dbReference>